<proteinExistence type="predicted"/>
<dbReference type="EMBL" id="KB309375">
    <property type="protein sequence ID" value="ELT94585.1"/>
    <property type="molecule type" value="Genomic_DNA"/>
</dbReference>
<reference evidence="3 5" key="2">
    <citation type="journal article" date="2013" name="Nature">
        <title>Insights into bilaterian evolution from three spiralian genomes.</title>
        <authorList>
            <person name="Simakov O."/>
            <person name="Marletaz F."/>
            <person name="Cho S.J."/>
            <person name="Edsinger-Gonzales E."/>
            <person name="Havlak P."/>
            <person name="Hellsten U."/>
            <person name="Kuo D.H."/>
            <person name="Larsson T."/>
            <person name="Lv J."/>
            <person name="Arendt D."/>
            <person name="Savage R."/>
            <person name="Osoegawa K."/>
            <person name="de Jong P."/>
            <person name="Grimwood J."/>
            <person name="Chapman J.A."/>
            <person name="Shapiro H."/>
            <person name="Aerts A."/>
            <person name="Otillar R.P."/>
            <person name="Terry A.Y."/>
            <person name="Boore J.L."/>
            <person name="Grigoriev I.V."/>
            <person name="Lindberg D.R."/>
            <person name="Seaver E.C."/>
            <person name="Weisblat D.A."/>
            <person name="Putnam N.H."/>
            <person name="Rokhsar D.S."/>
        </authorList>
    </citation>
    <scope>NUCLEOTIDE SEQUENCE</scope>
    <source>
        <strain evidence="3 5">I ESC-2004</strain>
    </source>
</reference>
<evidence type="ECO:0000313" key="4">
    <source>
        <dbReference type="EnsemblMetazoa" id="CapteP217089"/>
    </source>
</evidence>
<dbReference type="AlphaFoldDB" id="R7TU84"/>
<dbReference type="Gene3D" id="1.10.238.10">
    <property type="entry name" value="EF-hand"/>
    <property type="match status" value="1"/>
</dbReference>
<dbReference type="SMART" id="SM00054">
    <property type="entry name" value="EFh"/>
    <property type="match status" value="3"/>
</dbReference>
<dbReference type="PROSITE" id="PS00018">
    <property type="entry name" value="EF_HAND_1"/>
    <property type="match status" value="2"/>
</dbReference>
<evidence type="ECO:0000313" key="3">
    <source>
        <dbReference type="EMBL" id="ELT94585.1"/>
    </source>
</evidence>
<dbReference type="EnsemblMetazoa" id="CapteT217089">
    <property type="protein sequence ID" value="CapteP217089"/>
    <property type="gene ID" value="CapteG217089"/>
</dbReference>
<keyword evidence="1" id="KW-0106">Calcium</keyword>
<dbReference type="Pfam" id="PF13833">
    <property type="entry name" value="EF-hand_8"/>
    <property type="match status" value="1"/>
</dbReference>
<feature type="domain" description="EF-hand" evidence="2">
    <location>
        <begin position="91"/>
        <end position="126"/>
    </location>
</feature>
<dbReference type="HOGENOM" id="CLU_096804_2_0_1"/>
<dbReference type="OMA" id="IGHENVA"/>
<dbReference type="OrthoDB" id="6242242at2759"/>
<sequence>MSDHWKQKMRTYFRRIDFDGDGEITQNDFQGMADRSIKIGDLKEVEAEQLRKNINQLWETYRSQAGDVDVITLNTFISAMERVARDHVKTVTEAPFKIFFKIVDTNNDSNIEEAEFADFFQIMGLDKNLASQAFKAIDINNDGLLSLEEFTSAGVDFFTSQNESPNQYFFGELLN</sequence>
<evidence type="ECO:0000313" key="5">
    <source>
        <dbReference type="Proteomes" id="UP000014760"/>
    </source>
</evidence>
<evidence type="ECO:0000256" key="1">
    <source>
        <dbReference type="ARBA" id="ARBA00022837"/>
    </source>
</evidence>
<dbReference type="Proteomes" id="UP000014760">
    <property type="component" value="Unassembled WGS sequence"/>
</dbReference>
<organism evidence="3">
    <name type="scientific">Capitella teleta</name>
    <name type="common">Polychaete worm</name>
    <dbReference type="NCBI Taxonomy" id="283909"/>
    <lineage>
        <taxon>Eukaryota</taxon>
        <taxon>Metazoa</taxon>
        <taxon>Spiralia</taxon>
        <taxon>Lophotrochozoa</taxon>
        <taxon>Annelida</taxon>
        <taxon>Polychaeta</taxon>
        <taxon>Sedentaria</taxon>
        <taxon>Scolecida</taxon>
        <taxon>Capitellidae</taxon>
        <taxon>Capitella</taxon>
    </lineage>
</organism>
<evidence type="ECO:0000259" key="2">
    <source>
        <dbReference type="PROSITE" id="PS50222"/>
    </source>
</evidence>
<feature type="domain" description="EF-hand" evidence="2">
    <location>
        <begin position="132"/>
        <end position="160"/>
    </location>
</feature>
<dbReference type="PROSITE" id="PS50222">
    <property type="entry name" value="EF_HAND_2"/>
    <property type="match status" value="3"/>
</dbReference>
<keyword evidence="5" id="KW-1185">Reference proteome</keyword>
<dbReference type="EMBL" id="AMQN01012215">
    <property type="status" value="NOT_ANNOTATED_CDS"/>
    <property type="molecule type" value="Genomic_DNA"/>
</dbReference>
<feature type="domain" description="EF-hand" evidence="2">
    <location>
        <begin position="4"/>
        <end position="39"/>
    </location>
</feature>
<dbReference type="InterPro" id="IPR002048">
    <property type="entry name" value="EF_hand_dom"/>
</dbReference>
<reference evidence="4" key="3">
    <citation type="submission" date="2015-06" db="UniProtKB">
        <authorList>
            <consortium name="EnsemblMetazoa"/>
        </authorList>
    </citation>
    <scope>IDENTIFICATION</scope>
</reference>
<dbReference type="InterPro" id="IPR011992">
    <property type="entry name" value="EF-hand-dom_pair"/>
</dbReference>
<dbReference type="Pfam" id="PF13499">
    <property type="entry name" value="EF-hand_7"/>
    <property type="match status" value="1"/>
</dbReference>
<reference evidence="5" key="1">
    <citation type="submission" date="2012-12" db="EMBL/GenBank/DDBJ databases">
        <authorList>
            <person name="Hellsten U."/>
            <person name="Grimwood J."/>
            <person name="Chapman J.A."/>
            <person name="Shapiro H."/>
            <person name="Aerts A."/>
            <person name="Otillar R.P."/>
            <person name="Terry A.Y."/>
            <person name="Boore J.L."/>
            <person name="Simakov O."/>
            <person name="Marletaz F."/>
            <person name="Cho S.-J."/>
            <person name="Edsinger-Gonzales E."/>
            <person name="Havlak P."/>
            <person name="Kuo D.-H."/>
            <person name="Larsson T."/>
            <person name="Lv J."/>
            <person name="Arendt D."/>
            <person name="Savage R."/>
            <person name="Osoegawa K."/>
            <person name="de Jong P."/>
            <person name="Lindberg D.R."/>
            <person name="Seaver E.C."/>
            <person name="Weisblat D.A."/>
            <person name="Putnam N.H."/>
            <person name="Grigoriev I.V."/>
            <person name="Rokhsar D.S."/>
        </authorList>
    </citation>
    <scope>NUCLEOTIDE SEQUENCE</scope>
    <source>
        <strain evidence="5">I ESC-2004</strain>
    </source>
</reference>
<name>R7TU84_CAPTE</name>
<dbReference type="SUPFAM" id="SSF47473">
    <property type="entry name" value="EF-hand"/>
    <property type="match status" value="1"/>
</dbReference>
<dbReference type="InterPro" id="IPR018247">
    <property type="entry name" value="EF_Hand_1_Ca_BS"/>
</dbReference>
<accession>R7TU84</accession>
<gene>
    <name evidence="3" type="ORF">CAPTEDRAFT_217089</name>
</gene>
<dbReference type="GO" id="GO:0005509">
    <property type="term" value="F:calcium ion binding"/>
    <property type="evidence" value="ECO:0007669"/>
    <property type="project" value="InterPro"/>
</dbReference>
<dbReference type="STRING" id="283909.R7TU84"/>
<protein>
    <recommendedName>
        <fullName evidence="2">EF-hand domain-containing protein</fullName>
    </recommendedName>
</protein>